<evidence type="ECO:0000313" key="2">
    <source>
        <dbReference type="Proteomes" id="UP000241362"/>
    </source>
</evidence>
<protein>
    <submittedName>
        <fullName evidence="1">DUF1684 domain-containing protein</fullName>
    </submittedName>
</protein>
<name>A0A2T4JB35_FUSBL</name>
<keyword evidence="2" id="KW-1185">Reference proteome</keyword>
<dbReference type="RefSeq" id="WP_107672887.1">
    <property type="nucleotide sequence ID" value="NZ_PZKE01000005.1"/>
</dbReference>
<dbReference type="PANTHER" id="PTHR41913">
    <property type="entry name" value="DUF1684 DOMAIN-CONTAINING PROTEIN"/>
    <property type="match status" value="1"/>
</dbReference>
<reference evidence="1 2" key="1">
    <citation type="submission" date="2018-03" db="EMBL/GenBank/DDBJ databases">
        <title>Rhodobacter blasticus.</title>
        <authorList>
            <person name="Meyer T.E."/>
            <person name="Miller S."/>
            <person name="Lodha T."/>
            <person name="Gandham S."/>
            <person name="Chintalapati S."/>
            <person name="Chintalapati V.R."/>
        </authorList>
    </citation>
    <scope>NUCLEOTIDE SEQUENCE [LARGE SCALE GENOMIC DNA]</scope>
    <source>
        <strain evidence="1 2">DSM 2131</strain>
    </source>
</reference>
<dbReference type="PANTHER" id="PTHR41913:SF1">
    <property type="entry name" value="DUF1684 DOMAIN-CONTAINING PROTEIN"/>
    <property type="match status" value="1"/>
</dbReference>
<proteinExistence type="predicted"/>
<sequence length="247" mass="26841">MIPLQDYRAARLAALTAPDGWLNLVARIDLTPGSHAVGAAQDIRLPSGPDMLGTLTVSETGASFARPGQGPQPFLSVPDAFPQLRVDPFLLELHTVDGVPALRVRDLSLRPQVTLRHFPDVPGWVIRARWQELPPQTASVAMKDGSRAEVTLTHRASFDHQGREVSLTPTHWKAGKPMFVFRDATAGETYGAGRFLFGEDIGDGEITLDFNRAFTPPCGFTDYAICPLPPPGNVLPFRIEAGEKAPD</sequence>
<gene>
    <name evidence="1" type="ORF">C5F44_07520</name>
</gene>
<organism evidence="1 2">
    <name type="scientific">Fuscovulum blasticum DSM 2131</name>
    <dbReference type="NCBI Taxonomy" id="1188250"/>
    <lineage>
        <taxon>Bacteria</taxon>
        <taxon>Pseudomonadati</taxon>
        <taxon>Pseudomonadota</taxon>
        <taxon>Alphaproteobacteria</taxon>
        <taxon>Rhodobacterales</taxon>
        <taxon>Paracoccaceae</taxon>
        <taxon>Pseudogemmobacter</taxon>
    </lineage>
</organism>
<dbReference type="InterPro" id="IPR012467">
    <property type="entry name" value="DUF1684"/>
</dbReference>
<evidence type="ECO:0000313" key="1">
    <source>
        <dbReference type="EMBL" id="PTE15112.1"/>
    </source>
</evidence>
<dbReference type="Proteomes" id="UP000241362">
    <property type="component" value="Unassembled WGS sequence"/>
</dbReference>
<dbReference type="AlphaFoldDB" id="A0A2T4JB35"/>
<dbReference type="Pfam" id="PF07920">
    <property type="entry name" value="DUF1684"/>
    <property type="match status" value="1"/>
</dbReference>
<comment type="caution">
    <text evidence="1">The sequence shown here is derived from an EMBL/GenBank/DDBJ whole genome shotgun (WGS) entry which is preliminary data.</text>
</comment>
<dbReference type="EMBL" id="PZKE01000005">
    <property type="protein sequence ID" value="PTE15112.1"/>
    <property type="molecule type" value="Genomic_DNA"/>
</dbReference>
<accession>A0A2T4JB35</accession>